<keyword evidence="2" id="KW-1185">Reference proteome</keyword>
<name>A0A392R362_9FABA</name>
<dbReference type="AlphaFoldDB" id="A0A392R362"/>
<accession>A0A392R362</accession>
<proteinExistence type="predicted"/>
<evidence type="ECO:0000313" key="1">
    <source>
        <dbReference type="EMBL" id="MCI30993.1"/>
    </source>
</evidence>
<reference evidence="1 2" key="1">
    <citation type="journal article" date="2018" name="Front. Plant Sci.">
        <title>Red Clover (Trifolium pratense) and Zigzag Clover (T. medium) - A Picture of Genomic Similarities and Differences.</title>
        <authorList>
            <person name="Dluhosova J."/>
            <person name="Istvanek J."/>
            <person name="Nedelnik J."/>
            <person name="Repkova J."/>
        </authorList>
    </citation>
    <scope>NUCLEOTIDE SEQUENCE [LARGE SCALE GENOMIC DNA]</scope>
    <source>
        <strain evidence="2">cv. 10/8</strain>
        <tissue evidence="1">Leaf</tissue>
    </source>
</reference>
<comment type="caution">
    <text evidence="1">The sequence shown here is derived from an EMBL/GenBank/DDBJ whole genome shotgun (WGS) entry which is preliminary data.</text>
</comment>
<evidence type="ECO:0000313" key="2">
    <source>
        <dbReference type="Proteomes" id="UP000265520"/>
    </source>
</evidence>
<dbReference type="Proteomes" id="UP000265520">
    <property type="component" value="Unassembled WGS sequence"/>
</dbReference>
<feature type="non-terminal residue" evidence="1">
    <location>
        <position position="71"/>
    </location>
</feature>
<organism evidence="1 2">
    <name type="scientific">Trifolium medium</name>
    <dbReference type="NCBI Taxonomy" id="97028"/>
    <lineage>
        <taxon>Eukaryota</taxon>
        <taxon>Viridiplantae</taxon>
        <taxon>Streptophyta</taxon>
        <taxon>Embryophyta</taxon>
        <taxon>Tracheophyta</taxon>
        <taxon>Spermatophyta</taxon>
        <taxon>Magnoliopsida</taxon>
        <taxon>eudicotyledons</taxon>
        <taxon>Gunneridae</taxon>
        <taxon>Pentapetalae</taxon>
        <taxon>rosids</taxon>
        <taxon>fabids</taxon>
        <taxon>Fabales</taxon>
        <taxon>Fabaceae</taxon>
        <taxon>Papilionoideae</taxon>
        <taxon>50 kb inversion clade</taxon>
        <taxon>NPAAA clade</taxon>
        <taxon>Hologalegina</taxon>
        <taxon>IRL clade</taxon>
        <taxon>Trifolieae</taxon>
        <taxon>Trifolium</taxon>
    </lineage>
</organism>
<sequence length="71" mass="8567">MGSDLGWRLDVGWKNYWAMACHLAWSWRNKEKHDDAFFRPTLPAEYVMRRLRMYCVADKAMNLKCDVQRNL</sequence>
<dbReference type="EMBL" id="LXQA010183830">
    <property type="protein sequence ID" value="MCI30993.1"/>
    <property type="molecule type" value="Genomic_DNA"/>
</dbReference>
<protein>
    <submittedName>
        <fullName evidence="1">Uncharacterized protein</fullName>
    </submittedName>
</protein>